<dbReference type="PROSITE" id="PS51179">
    <property type="entry name" value="POU_3"/>
    <property type="match status" value="1"/>
</dbReference>
<dbReference type="PANTHER" id="PTHR36440:SF1">
    <property type="entry name" value="PUTATIVE (AFU_ORTHOLOGUE AFUA_8G07350)-RELATED"/>
    <property type="match status" value="1"/>
</dbReference>
<dbReference type="RefSeq" id="WP_249456826.1">
    <property type="nucleotide sequence ID" value="NZ_JAMCCK010000003.1"/>
</dbReference>
<evidence type="ECO:0000256" key="1">
    <source>
        <dbReference type="SAM" id="MobiDB-lite"/>
    </source>
</evidence>
<dbReference type="Pfam" id="PF07883">
    <property type="entry name" value="Cupin_2"/>
    <property type="match status" value="1"/>
</dbReference>
<dbReference type="InterPro" id="IPR000327">
    <property type="entry name" value="POU_dom"/>
</dbReference>
<dbReference type="EMBL" id="JAMCCK010000003">
    <property type="protein sequence ID" value="MCL3992231.1"/>
    <property type="molecule type" value="Genomic_DNA"/>
</dbReference>
<dbReference type="Proteomes" id="UP001202052">
    <property type="component" value="Unassembled WGS sequence"/>
</dbReference>
<organism evidence="3 4">
    <name type="scientific">Streptomyces lavenduligriseus</name>
    <dbReference type="NCBI Taxonomy" id="67315"/>
    <lineage>
        <taxon>Bacteria</taxon>
        <taxon>Bacillati</taxon>
        <taxon>Actinomycetota</taxon>
        <taxon>Actinomycetes</taxon>
        <taxon>Kitasatosporales</taxon>
        <taxon>Streptomycetaceae</taxon>
        <taxon>Streptomyces</taxon>
    </lineage>
</organism>
<feature type="region of interest" description="Disordered" evidence="1">
    <location>
        <begin position="1"/>
        <end position="39"/>
    </location>
</feature>
<gene>
    <name evidence="3" type="ORF">M4438_01560</name>
</gene>
<name>A0ABT0NM85_9ACTN</name>
<dbReference type="InterPro" id="IPR014710">
    <property type="entry name" value="RmlC-like_jellyroll"/>
</dbReference>
<dbReference type="SUPFAM" id="SSF51182">
    <property type="entry name" value="RmlC-like cupins"/>
    <property type="match status" value="1"/>
</dbReference>
<dbReference type="Gene3D" id="2.60.120.10">
    <property type="entry name" value="Jelly Rolls"/>
    <property type="match status" value="1"/>
</dbReference>
<accession>A0ABT0NM85</accession>
<dbReference type="InterPro" id="IPR013096">
    <property type="entry name" value="Cupin_2"/>
</dbReference>
<evidence type="ECO:0000313" key="4">
    <source>
        <dbReference type="Proteomes" id="UP001202052"/>
    </source>
</evidence>
<dbReference type="InterPro" id="IPR011051">
    <property type="entry name" value="RmlC_Cupin_sf"/>
</dbReference>
<keyword evidence="4" id="KW-1185">Reference proteome</keyword>
<comment type="caution">
    <text evidence="3">The sequence shown here is derived from an EMBL/GenBank/DDBJ whole genome shotgun (WGS) entry which is preliminary data.</text>
</comment>
<proteinExistence type="predicted"/>
<sequence length="177" mass="19752">MSLYIRTSAQRAPGQRPGDRRDVRPRPDESYLGTPEQAEQVPIGTNVCRMLVPTHATGGRLGLFSLSMPPNGPYASPHFHKEMTELFVVLSGEVTLTRGETPVTARPGTALYVPPGTPHGFANVSDTPAELLIAFMPGRHREDFFRGLAELLNRDVVPSEQELEEFAERFDQYRYRS</sequence>
<feature type="compositionally biased region" description="Basic and acidic residues" evidence="1">
    <location>
        <begin position="17"/>
        <end position="29"/>
    </location>
</feature>
<evidence type="ECO:0000313" key="3">
    <source>
        <dbReference type="EMBL" id="MCL3992231.1"/>
    </source>
</evidence>
<feature type="compositionally biased region" description="Polar residues" evidence="1">
    <location>
        <begin position="1"/>
        <end position="10"/>
    </location>
</feature>
<protein>
    <submittedName>
        <fullName evidence="3">Cupin domain-containing protein</fullName>
    </submittedName>
</protein>
<reference evidence="3 4" key="1">
    <citation type="submission" date="2022-05" db="EMBL/GenBank/DDBJ databases">
        <title>Genome Resource of Streptomyces lavenduligriseus GA1-1, a Strain with Broad-Spectrum Antifungal Activity against Phytopathogenic Fungi.</title>
        <authorList>
            <person name="Qi D."/>
        </authorList>
    </citation>
    <scope>NUCLEOTIDE SEQUENCE [LARGE SCALE GENOMIC DNA]</scope>
    <source>
        <strain evidence="3 4">GA1-1</strain>
    </source>
</reference>
<dbReference type="PANTHER" id="PTHR36440">
    <property type="entry name" value="PUTATIVE (AFU_ORTHOLOGUE AFUA_8G07350)-RELATED"/>
    <property type="match status" value="1"/>
</dbReference>
<dbReference type="InterPro" id="IPR053146">
    <property type="entry name" value="QDO-like"/>
</dbReference>
<feature type="domain" description="POU-specific" evidence="2">
    <location>
        <begin position="155"/>
        <end position="177"/>
    </location>
</feature>
<evidence type="ECO:0000259" key="2">
    <source>
        <dbReference type="PROSITE" id="PS51179"/>
    </source>
</evidence>